<gene>
    <name evidence="1" type="ORF">SAMN05421503_2399</name>
</gene>
<evidence type="ECO:0000313" key="2">
    <source>
        <dbReference type="Proteomes" id="UP000219356"/>
    </source>
</evidence>
<dbReference type="InterPro" id="IPR009267">
    <property type="entry name" value="NTP_transf_6"/>
</dbReference>
<dbReference type="Proteomes" id="UP000219356">
    <property type="component" value="Unassembled WGS sequence"/>
</dbReference>
<accession>A0A285NZ09</accession>
<dbReference type="AlphaFoldDB" id="A0A285NZ09"/>
<dbReference type="OrthoDB" id="1901124at2"/>
<keyword evidence="2" id="KW-1185">Reference proteome</keyword>
<evidence type="ECO:0000313" key="1">
    <source>
        <dbReference type="EMBL" id="SNZ14448.1"/>
    </source>
</evidence>
<dbReference type="PANTHER" id="PTHR39166">
    <property type="entry name" value="BLL1166 PROTEIN"/>
    <property type="match status" value="1"/>
</dbReference>
<organism evidence="1 2">
    <name type="scientific">Terribacillus aidingensis</name>
    <dbReference type="NCBI Taxonomy" id="586416"/>
    <lineage>
        <taxon>Bacteria</taxon>
        <taxon>Bacillati</taxon>
        <taxon>Bacillota</taxon>
        <taxon>Bacilli</taxon>
        <taxon>Bacillales</taxon>
        <taxon>Bacillaceae</taxon>
        <taxon>Terribacillus</taxon>
    </lineage>
</organism>
<reference evidence="2" key="1">
    <citation type="submission" date="2017-09" db="EMBL/GenBank/DDBJ databases">
        <authorList>
            <person name="Varghese N."/>
            <person name="Submissions S."/>
        </authorList>
    </citation>
    <scope>NUCLEOTIDE SEQUENCE [LARGE SCALE GENOMIC DNA]</scope>
    <source>
        <strain evidence="2">CGMCC 1.8913</strain>
    </source>
</reference>
<evidence type="ECO:0008006" key="3">
    <source>
        <dbReference type="Google" id="ProtNLM"/>
    </source>
</evidence>
<sequence length="197" mass="22634">MSLGNPRACPLQTEADLLEAIKQDKWMITILDTAAKLELPDCCISAGFVRAKAWDMQHGYIERTPLMDVDVVYFDAHDIDKATEKELENMLAKMMPDVPWSVKNQARMHHVNQMPSFRDTAHAIACYPQTATSIGDKLKEGKLQLIAPYGVDDLLACRIAPTPLYVSRTPYHYIYLDRVNKKNWQRLWPRVRMEESI</sequence>
<dbReference type="Pfam" id="PF06042">
    <property type="entry name" value="NTP_transf_6"/>
    <property type="match status" value="1"/>
</dbReference>
<name>A0A285NZ09_9BACI</name>
<proteinExistence type="predicted"/>
<dbReference type="RefSeq" id="WP_097042416.1">
    <property type="nucleotide sequence ID" value="NZ_OBEK01000003.1"/>
</dbReference>
<dbReference type="PANTHER" id="PTHR39166:SF1">
    <property type="entry name" value="BLL1166 PROTEIN"/>
    <property type="match status" value="1"/>
</dbReference>
<dbReference type="EMBL" id="OBEK01000003">
    <property type="protein sequence ID" value="SNZ14448.1"/>
    <property type="molecule type" value="Genomic_DNA"/>
</dbReference>
<protein>
    <recommendedName>
        <fullName evidence="3">Nucleotidyltransferase family protein</fullName>
    </recommendedName>
</protein>